<comment type="caution">
    <text evidence="1">The sequence shown here is derived from an EMBL/GenBank/DDBJ whole genome shotgun (WGS) entry which is preliminary data.</text>
</comment>
<gene>
    <name evidence="1" type="ORF">P6N53_09515</name>
</gene>
<dbReference type="AlphaFoldDB" id="A0AAW7ZFA5"/>
<keyword evidence="2" id="KW-1185">Reference proteome</keyword>
<proteinExistence type="predicted"/>
<name>A0AAW7ZFA5_9FIRM</name>
<reference evidence="1" key="2">
    <citation type="submission" date="2023-03" db="EMBL/GenBank/DDBJ databases">
        <authorList>
            <person name="Zhang Z."/>
        </authorList>
    </citation>
    <scope>NUCLEOTIDE SEQUENCE</scope>
    <source>
        <strain evidence="1">DSA</strain>
    </source>
</reference>
<evidence type="ECO:0000313" key="2">
    <source>
        <dbReference type="Proteomes" id="UP001172911"/>
    </source>
</evidence>
<evidence type="ECO:0000313" key="1">
    <source>
        <dbReference type="EMBL" id="MDO7787455.1"/>
    </source>
</evidence>
<accession>A0AAW7ZFA5</accession>
<protein>
    <submittedName>
        <fullName evidence="1">Uncharacterized protein</fullName>
    </submittedName>
</protein>
<dbReference type="RefSeq" id="WP_304542597.1">
    <property type="nucleotide sequence ID" value="NZ_JARPTC010000013.1"/>
</dbReference>
<sequence>MQWHGLKLSIVCLAFVGGLALAFGGQIVYKEFIFQQPLNKVLGGNQIVEDYTVVNNSSQSVVKVKLSKEAPDLMTSYQEIAQLTNEVMGKTPYVLEIESEPNSALENAFFDSHYVIYQAQIAGNFPEVASKVEEASVKYGVDGKVFIDQNNIYIEMKNDGYSLNKVIPRQNLDKPVAGQGGGQVAKGN</sequence>
<reference evidence="1" key="1">
    <citation type="journal article" date="2023" name="J. Hazard. Mater.">
        <title>Anaerobic biodegradation of pyrene and benzo[a]pyrene by a new sulfate-reducing Desulforamulus aquiferis strain DSA.</title>
        <authorList>
            <person name="Zhang Z."/>
            <person name="Sun J."/>
            <person name="Gong X."/>
            <person name="Wang C."/>
            <person name="Wang H."/>
        </authorList>
    </citation>
    <scope>NUCLEOTIDE SEQUENCE</scope>
    <source>
        <strain evidence="1">DSA</strain>
    </source>
</reference>
<dbReference type="EMBL" id="JARPTC010000013">
    <property type="protein sequence ID" value="MDO7787455.1"/>
    <property type="molecule type" value="Genomic_DNA"/>
</dbReference>
<dbReference type="Proteomes" id="UP001172911">
    <property type="component" value="Unassembled WGS sequence"/>
</dbReference>
<organism evidence="1 2">
    <name type="scientific">Desulforamulus aquiferis</name>
    <dbReference type="NCBI Taxonomy" id="1397668"/>
    <lineage>
        <taxon>Bacteria</taxon>
        <taxon>Bacillati</taxon>
        <taxon>Bacillota</taxon>
        <taxon>Clostridia</taxon>
        <taxon>Eubacteriales</taxon>
        <taxon>Peptococcaceae</taxon>
        <taxon>Desulforamulus</taxon>
    </lineage>
</organism>